<evidence type="ECO:0000256" key="4">
    <source>
        <dbReference type="SAM" id="MobiDB-lite"/>
    </source>
</evidence>
<dbReference type="EMBL" id="JBHSBH010000008">
    <property type="protein sequence ID" value="MFC3996795.1"/>
    <property type="molecule type" value="Genomic_DNA"/>
</dbReference>
<evidence type="ECO:0000259" key="5">
    <source>
        <dbReference type="PROSITE" id="PS01124"/>
    </source>
</evidence>
<dbReference type="SUPFAM" id="SSF46689">
    <property type="entry name" value="Homeodomain-like"/>
    <property type="match status" value="1"/>
</dbReference>
<evidence type="ECO:0000256" key="2">
    <source>
        <dbReference type="ARBA" id="ARBA00023125"/>
    </source>
</evidence>
<dbReference type="Gene3D" id="1.10.10.60">
    <property type="entry name" value="Homeodomain-like"/>
    <property type="match status" value="1"/>
</dbReference>
<dbReference type="InterPro" id="IPR050204">
    <property type="entry name" value="AraC_XylS_family_regulators"/>
</dbReference>
<dbReference type="PROSITE" id="PS00041">
    <property type="entry name" value="HTH_ARAC_FAMILY_1"/>
    <property type="match status" value="1"/>
</dbReference>
<name>A0ABV8FQ93_9ACTN</name>
<dbReference type="InterPro" id="IPR018060">
    <property type="entry name" value="HTH_AraC"/>
</dbReference>
<dbReference type="Proteomes" id="UP001595847">
    <property type="component" value="Unassembled WGS sequence"/>
</dbReference>
<dbReference type="Pfam" id="PF12833">
    <property type="entry name" value="HTH_18"/>
    <property type="match status" value="1"/>
</dbReference>
<dbReference type="InterPro" id="IPR035418">
    <property type="entry name" value="AraC-bd_2"/>
</dbReference>
<feature type="domain" description="HTH araC/xylS-type" evidence="5">
    <location>
        <begin position="217"/>
        <end position="318"/>
    </location>
</feature>
<dbReference type="Pfam" id="PF14525">
    <property type="entry name" value="AraC_binding_2"/>
    <property type="match status" value="1"/>
</dbReference>
<dbReference type="PANTHER" id="PTHR46796">
    <property type="entry name" value="HTH-TYPE TRANSCRIPTIONAL ACTIVATOR RHAS-RELATED"/>
    <property type="match status" value="1"/>
</dbReference>
<keyword evidence="1" id="KW-0805">Transcription regulation</keyword>
<sequence length="348" mass="37448">MVESRFDSEDFPEDERFDRWRAWLAGTYAPMSLPTDRPDFVIRQRHLALGPVLVWPSAVPGMDIRRTAAQIRASDPGFYHVGMVHSGSCAIDWGDRQTVHRPGQLQIFDSSRPFGSRFSADGGVYAGIGIKVPSGLVGLPRDLVAKALTAPISYREGAGALLTGFVTHLTANADALDPGDAPRLGSVLADLVAAMFAHVVEEESALTPETRRRSLLLRAQAFLLKNLHDPGLGPEAAAAALHISVSHLHQLFRATGTTAGAWIRAQRLDRARCDLTDPALAHLPVRAIGHRWGFTHPATFSRAFRAAYDTSPADHRHQSGLPAAAGLAARPTSPAGRTSTPSHPRAGT</sequence>
<evidence type="ECO:0000256" key="3">
    <source>
        <dbReference type="ARBA" id="ARBA00023163"/>
    </source>
</evidence>
<keyword evidence="2" id="KW-0238">DNA-binding</keyword>
<protein>
    <submittedName>
        <fullName evidence="6">Helix-turn-helix domain-containing protein</fullName>
    </submittedName>
</protein>
<feature type="compositionally biased region" description="Low complexity" evidence="4">
    <location>
        <begin position="325"/>
        <end position="335"/>
    </location>
</feature>
<dbReference type="SMART" id="SM00342">
    <property type="entry name" value="HTH_ARAC"/>
    <property type="match status" value="1"/>
</dbReference>
<dbReference type="InterPro" id="IPR018062">
    <property type="entry name" value="HTH_AraC-typ_CS"/>
</dbReference>
<dbReference type="PANTHER" id="PTHR46796:SF6">
    <property type="entry name" value="ARAC SUBFAMILY"/>
    <property type="match status" value="1"/>
</dbReference>
<proteinExistence type="predicted"/>
<comment type="caution">
    <text evidence="6">The sequence shown here is derived from an EMBL/GenBank/DDBJ whole genome shotgun (WGS) entry which is preliminary data.</text>
</comment>
<keyword evidence="3" id="KW-0804">Transcription</keyword>
<dbReference type="PROSITE" id="PS01124">
    <property type="entry name" value="HTH_ARAC_FAMILY_2"/>
    <property type="match status" value="1"/>
</dbReference>
<evidence type="ECO:0000256" key="1">
    <source>
        <dbReference type="ARBA" id="ARBA00023015"/>
    </source>
</evidence>
<keyword evidence="7" id="KW-1185">Reference proteome</keyword>
<feature type="region of interest" description="Disordered" evidence="4">
    <location>
        <begin position="325"/>
        <end position="348"/>
    </location>
</feature>
<gene>
    <name evidence="6" type="ORF">ACFOVU_12770</name>
</gene>
<dbReference type="RefSeq" id="WP_378533176.1">
    <property type="nucleotide sequence ID" value="NZ_JBHSBH010000008.1"/>
</dbReference>
<dbReference type="InterPro" id="IPR009057">
    <property type="entry name" value="Homeodomain-like_sf"/>
</dbReference>
<accession>A0ABV8FQ93</accession>
<evidence type="ECO:0000313" key="7">
    <source>
        <dbReference type="Proteomes" id="UP001595847"/>
    </source>
</evidence>
<evidence type="ECO:0000313" key="6">
    <source>
        <dbReference type="EMBL" id="MFC3996795.1"/>
    </source>
</evidence>
<organism evidence="6 7">
    <name type="scientific">Nocardiopsis sediminis</name>
    <dbReference type="NCBI Taxonomy" id="1778267"/>
    <lineage>
        <taxon>Bacteria</taxon>
        <taxon>Bacillati</taxon>
        <taxon>Actinomycetota</taxon>
        <taxon>Actinomycetes</taxon>
        <taxon>Streptosporangiales</taxon>
        <taxon>Nocardiopsidaceae</taxon>
        <taxon>Nocardiopsis</taxon>
    </lineage>
</organism>
<reference evidence="7" key="1">
    <citation type="journal article" date="2019" name="Int. J. Syst. Evol. Microbiol.">
        <title>The Global Catalogue of Microorganisms (GCM) 10K type strain sequencing project: providing services to taxonomists for standard genome sequencing and annotation.</title>
        <authorList>
            <consortium name="The Broad Institute Genomics Platform"/>
            <consortium name="The Broad Institute Genome Sequencing Center for Infectious Disease"/>
            <person name="Wu L."/>
            <person name="Ma J."/>
        </authorList>
    </citation>
    <scope>NUCLEOTIDE SEQUENCE [LARGE SCALE GENOMIC DNA]</scope>
    <source>
        <strain evidence="7">TBRC 1826</strain>
    </source>
</reference>